<dbReference type="SUPFAM" id="SSF58104">
    <property type="entry name" value="Methyl-accepting chemotaxis protein (MCP) signaling domain"/>
    <property type="match status" value="1"/>
</dbReference>
<dbReference type="CDD" id="cd11386">
    <property type="entry name" value="MCP_signal"/>
    <property type="match status" value="1"/>
</dbReference>
<dbReference type="PROSITE" id="PS50885">
    <property type="entry name" value="HAMP"/>
    <property type="match status" value="1"/>
</dbReference>
<evidence type="ECO:0000256" key="1">
    <source>
        <dbReference type="ARBA" id="ARBA00004141"/>
    </source>
</evidence>
<evidence type="ECO:0000256" key="2">
    <source>
        <dbReference type="ARBA" id="ARBA00022692"/>
    </source>
</evidence>
<keyword evidence="2 8" id="KW-0812">Transmembrane</keyword>
<evidence type="ECO:0000256" key="3">
    <source>
        <dbReference type="ARBA" id="ARBA00022989"/>
    </source>
</evidence>
<dbReference type="InterPro" id="IPR003660">
    <property type="entry name" value="HAMP_dom"/>
</dbReference>
<dbReference type="Gene3D" id="1.10.287.950">
    <property type="entry name" value="Methyl-accepting chemotaxis protein"/>
    <property type="match status" value="1"/>
</dbReference>
<proteinExistence type="inferred from homology"/>
<dbReference type="SMART" id="SM00283">
    <property type="entry name" value="MA"/>
    <property type="match status" value="1"/>
</dbReference>
<dbReference type="PANTHER" id="PTHR32089:SF119">
    <property type="entry name" value="METHYL-ACCEPTING CHEMOTAXIS PROTEIN CTPL"/>
    <property type="match status" value="1"/>
</dbReference>
<dbReference type="Proteomes" id="UP000019812">
    <property type="component" value="Unassembled WGS sequence"/>
</dbReference>
<dbReference type="SMART" id="SM00304">
    <property type="entry name" value="HAMP"/>
    <property type="match status" value="1"/>
</dbReference>
<gene>
    <name evidence="11" type="primary">mcp4_5</name>
    <name evidence="11" type="ORF">CAPSK01_002856</name>
</gene>
<dbReference type="FunFam" id="1.10.287.950:FF:000001">
    <property type="entry name" value="Methyl-accepting chemotaxis sensory transducer"/>
    <property type="match status" value="1"/>
</dbReference>
<dbReference type="Pfam" id="PF00015">
    <property type="entry name" value="MCPsignal"/>
    <property type="match status" value="1"/>
</dbReference>
<evidence type="ECO:0000313" key="12">
    <source>
        <dbReference type="Proteomes" id="UP000019812"/>
    </source>
</evidence>
<accession>A0A084XZ47</accession>
<feature type="transmembrane region" description="Helical" evidence="8">
    <location>
        <begin position="320"/>
        <end position="344"/>
    </location>
</feature>
<comment type="subcellular location">
    <subcellularLocation>
        <location evidence="1">Membrane</location>
        <topology evidence="1">Multi-pass membrane protein</topology>
    </subcellularLocation>
</comment>
<dbReference type="PRINTS" id="PR00260">
    <property type="entry name" value="CHEMTRNSDUCR"/>
</dbReference>
<evidence type="ECO:0000259" key="9">
    <source>
        <dbReference type="PROSITE" id="PS50111"/>
    </source>
</evidence>
<evidence type="ECO:0000256" key="6">
    <source>
        <dbReference type="ARBA" id="ARBA00029447"/>
    </source>
</evidence>
<comment type="similarity">
    <text evidence="6">Belongs to the methyl-accepting chemotaxis (MCP) protein family.</text>
</comment>
<keyword evidence="4 8" id="KW-0472">Membrane</keyword>
<keyword evidence="5 7" id="KW-0807">Transducer</keyword>
<protein>
    <submittedName>
        <fullName evidence="11">Methyl-accepting chemotaxis protein 4</fullName>
    </submittedName>
</protein>
<dbReference type="GO" id="GO:0006935">
    <property type="term" value="P:chemotaxis"/>
    <property type="evidence" value="ECO:0007669"/>
    <property type="project" value="InterPro"/>
</dbReference>
<dbReference type="GO" id="GO:0007165">
    <property type="term" value="P:signal transduction"/>
    <property type="evidence" value="ECO:0007669"/>
    <property type="project" value="UniProtKB-KW"/>
</dbReference>
<dbReference type="CDD" id="cd06225">
    <property type="entry name" value="HAMP"/>
    <property type="match status" value="1"/>
</dbReference>
<evidence type="ECO:0000313" key="11">
    <source>
        <dbReference type="EMBL" id="KFB67741.1"/>
    </source>
</evidence>
<dbReference type="GO" id="GO:0016020">
    <property type="term" value="C:membrane"/>
    <property type="evidence" value="ECO:0007669"/>
    <property type="project" value="UniProtKB-SubCell"/>
</dbReference>
<comment type="caution">
    <text evidence="11">The sequence shown here is derived from an EMBL/GenBank/DDBJ whole genome shotgun (WGS) entry which is preliminary data.</text>
</comment>
<dbReference type="RefSeq" id="WP_034927009.1">
    <property type="nucleotide sequence ID" value="NZ_JDSS02000026.1"/>
</dbReference>
<feature type="transmembrane region" description="Helical" evidence="8">
    <location>
        <begin position="21"/>
        <end position="40"/>
    </location>
</feature>
<dbReference type="GO" id="GO:0004888">
    <property type="term" value="F:transmembrane signaling receptor activity"/>
    <property type="evidence" value="ECO:0007669"/>
    <property type="project" value="InterPro"/>
</dbReference>
<evidence type="ECO:0000256" key="8">
    <source>
        <dbReference type="SAM" id="Phobius"/>
    </source>
</evidence>
<dbReference type="EMBL" id="JDSS02000026">
    <property type="protein sequence ID" value="KFB67741.1"/>
    <property type="molecule type" value="Genomic_DNA"/>
</dbReference>
<dbReference type="AlphaFoldDB" id="A0A084XZ47"/>
<evidence type="ECO:0000256" key="7">
    <source>
        <dbReference type="PROSITE-ProRule" id="PRU00284"/>
    </source>
</evidence>
<dbReference type="STRING" id="1457154.CAPSK01_002856"/>
<dbReference type="InterPro" id="IPR004089">
    <property type="entry name" value="MCPsignal_dom"/>
</dbReference>
<name>A0A084XZ47_9PROT</name>
<evidence type="ECO:0000256" key="5">
    <source>
        <dbReference type="ARBA" id="ARBA00023224"/>
    </source>
</evidence>
<dbReference type="Pfam" id="PF00672">
    <property type="entry name" value="HAMP"/>
    <property type="match status" value="1"/>
</dbReference>
<keyword evidence="3 8" id="KW-1133">Transmembrane helix</keyword>
<dbReference type="InterPro" id="IPR004090">
    <property type="entry name" value="Chemotax_Me-accpt_rcpt"/>
</dbReference>
<sequence length="673" mass="73024">MKFLYAPAVALLNRVGYTQKFAIMGALALVAISVLLVNLYQSLHRVIDTSRRELAGIEVQKPINRLVQHLQIHRGLSSGVLNGNDEMKAPRAARQDEVNQALKMLEGRLPAELTASDTWKKAVDNWAIIENTGLELIPRENFRTHNRLIADLLDLQRVVGDHYSLSNDPDIDLVNMIVATTDHLPKALEYMGQLRALGTATLTRKQPLTLVQQVEMTVLLSGLDDNVNEMQYHLELVAHRTPDLQQTISTVVKQMTTATERVSALVNQDLLSGAYATAPGEYFALTTAVLESGYKEMFENLFPALEQQLQRRIDRTERELFINIAVSLLMLLLFAYISVGFYYATMGCIQQLADNARTLATGNLGVRVQLGTRDELKLVGDSLNEMAAAFRGLLQNVHRSAGEVLDATQRLSASTTQVKRGSEQQSEAALKMAAAIEEMTAGIEHLSGNAQDADRISARAGDLSTEGGRVVGNVVEAIERIAEVVNQSASIVADLGGHSERISAIVHVIKEIADQTNLLALNAAIEAARAGESGRGFAVVADEVRKLAERTSRSTQEIAEMISAIQAGTSDAVASMKIGVNRVTEGVTLARQAGTSLAEIGDNARQVVQKVADISSALHEQSVANSEIARSVERVARMAEENSSAVAGNAATAAQLERLSQGLDAEVRRFRIG</sequence>
<feature type="domain" description="HAMP" evidence="10">
    <location>
        <begin position="343"/>
        <end position="395"/>
    </location>
</feature>
<dbReference type="PROSITE" id="PS50111">
    <property type="entry name" value="CHEMOTAXIS_TRANSDUC_2"/>
    <property type="match status" value="1"/>
</dbReference>
<dbReference type="PANTHER" id="PTHR32089">
    <property type="entry name" value="METHYL-ACCEPTING CHEMOTAXIS PROTEIN MCPB"/>
    <property type="match status" value="1"/>
</dbReference>
<organism evidence="11 12">
    <name type="scientific">Candidatus Accumulibacter vicinus</name>
    <dbReference type="NCBI Taxonomy" id="2954382"/>
    <lineage>
        <taxon>Bacteria</taxon>
        <taxon>Pseudomonadati</taxon>
        <taxon>Pseudomonadota</taxon>
        <taxon>Betaproteobacteria</taxon>
        <taxon>Candidatus Accumulibacter</taxon>
    </lineage>
</organism>
<reference evidence="11 12" key="1">
    <citation type="submission" date="2014-07" db="EMBL/GenBank/DDBJ databases">
        <title>Expanding our view of genomic diversity in Candidatus Accumulibacter clades.</title>
        <authorList>
            <person name="Skennerton C.T."/>
            <person name="Barr J.J."/>
            <person name="Slater F.R."/>
            <person name="Bond P.L."/>
            <person name="Tyson G.W."/>
        </authorList>
    </citation>
    <scope>NUCLEOTIDE SEQUENCE [LARGE SCALE GENOMIC DNA]</scope>
    <source>
        <strain evidence="12">SK-01</strain>
    </source>
</reference>
<feature type="domain" description="Methyl-accepting transducer" evidence="9">
    <location>
        <begin position="400"/>
        <end position="636"/>
    </location>
</feature>
<evidence type="ECO:0000256" key="4">
    <source>
        <dbReference type="ARBA" id="ARBA00023136"/>
    </source>
</evidence>
<evidence type="ECO:0000259" key="10">
    <source>
        <dbReference type="PROSITE" id="PS50885"/>
    </source>
</evidence>